<organism evidence="1">
    <name type="scientific">Dulem virus 118</name>
    <dbReference type="NCBI Taxonomy" id="3145595"/>
    <lineage>
        <taxon>Viruses</taxon>
        <taxon>Monodnaviria</taxon>
        <taxon>Sangervirae</taxon>
        <taxon>Phixviricota</taxon>
        <taxon>Malgrandaviricetes</taxon>
        <taxon>Petitvirales</taxon>
        <taxon>Microviridae</taxon>
        <taxon>Microvirus</taxon>
    </lineage>
</organism>
<protein>
    <submittedName>
        <fullName evidence="1">DNA pilot protein</fullName>
    </submittedName>
</protein>
<name>A0AAU8AVV2_9VIRU</name>
<proteinExistence type="predicted"/>
<dbReference type="EMBL" id="PP511475">
    <property type="protein sequence ID" value="XCD04554.1"/>
    <property type="molecule type" value="Genomic_DNA"/>
</dbReference>
<dbReference type="EMBL" id="PP511364">
    <property type="protein sequence ID" value="XCD03485.1"/>
    <property type="molecule type" value="Genomic_DNA"/>
</dbReference>
<evidence type="ECO:0000313" key="1">
    <source>
        <dbReference type="EMBL" id="XCD03485.1"/>
    </source>
</evidence>
<evidence type="ECO:0000313" key="2">
    <source>
        <dbReference type="EMBL" id="XCD04554.1"/>
    </source>
</evidence>
<reference evidence="1" key="1">
    <citation type="submission" date="2024-03" db="EMBL/GenBank/DDBJ databases">
        <title>Diverse circular DNA viruses in blood, oral, and fecal samples of captive lemurs.</title>
        <authorList>
            <person name="Paietta E.N."/>
            <person name="Kraberger S."/>
            <person name="Lund M.C."/>
            <person name="Custer J.M."/>
            <person name="Vargas K.M."/>
            <person name="Ehmke E.E."/>
            <person name="Yoder A.D."/>
            <person name="Varsani A."/>
        </authorList>
    </citation>
    <scope>NUCLEOTIDE SEQUENCE</scope>
    <source>
        <strain evidence="1">Duke_18_76</strain>
        <strain evidence="2">Duke_23FS_56</strain>
    </source>
</reference>
<sequence>MGFFSSVAGNLIGGGLGFLGQVSANKVNQNIASANQAFQAYMSNTAHQREVADLRAAGLNPILSATGGSGASTPAGSVAHMENSLAPVQAGIESAINSALQYMNYENQEKSVESSIKTANEQQKNLASSTKVNDENAKLVRENAKLASQKNITEVAQQVYLASLANQANTNSALNVANTAFLNEQSKTAPYRREYIQRQIKQMDYDDINKAYGDAFFGLGRNVGIPLFRWLQSMSENNKSSAQEQLHDWKFKLGGR</sequence>
<accession>A0AAU8AVV2</accession>